<evidence type="ECO:0000313" key="2">
    <source>
        <dbReference type="Proteomes" id="UP000034749"/>
    </source>
</evidence>
<sequence>MKKRKLKLDKEEKEIILADEKGLLKSAGDISILRNKYMNIAKNTLRKNKTITIRLAERDLLHVKAEALTVGMPYQTFIASIIHQRLATGAR</sequence>
<gene>
    <name evidence="1" type="ORF">UU24_C0030G0009</name>
</gene>
<dbReference type="EMBL" id="LBZW01000030">
    <property type="protein sequence ID" value="KKR78624.1"/>
    <property type="molecule type" value="Genomic_DNA"/>
</dbReference>
<protein>
    <recommendedName>
        <fullName evidence="3">Antitoxin</fullName>
    </recommendedName>
</protein>
<dbReference type="Proteomes" id="UP000034749">
    <property type="component" value="Unassembled WGS sequence"/>
</dbReference>
<comment type="caution">
    <text evidence="1">The sequence shown here is derived from an EMBL/GenBank/DDBJ whole genome shotgun (WGS) entry which is preliminary data.</text>
</comment>
<accession>A0A0G0TNN6</accession>
<proteinExistence type="predicted"/>
<organism evidence="1 2">
    <name type="scientific">Candidatus Nomurabacteria bacterium GW2011_GWA2_40_9</name>
    <dbReference type="NCBI Taxonomy" id="1618734"/>
    <lineage>
        <taxon>Bacteria</taxon>
        <taxon>Candidatus Nomuraibacteriota</taxon>
    </lineage>
</organism>
<dbReference type="AlphaFoldDB" id="A0A0G0TNN6"/>
<evidence type="ECO:0008006" key="3">
    <source>
        <dbReference type="Google" id="ProtNLM"/>
    </source>
</evidence>
<reference evidence="1 2" key="1">
    <citation type="journal article" date="2015" name="Nature">
        <title>rRNA introns, odd ribosomes, and small enigmatic genomes across a large radiation of phyla.</title>
        <authorList>
            <person name="Brown C.T."/>
            <person name="Hug L.A."/>
            <person name="Thomas B.C."/>
            <person name="Sharon I."/>
            <person name="Castelle C.J."/>
            <person name="Singh A."/>
            <person name="Wilkins M.J."/>
            <person name="Williams K.H."/>
            <person name="Banfield J.F."/>
        </authorList>
    </citation>
    <scope>NUCLEOTIDE SEQUENCE [LARGE SCALE GENOMIC DNA]</scope>
</reference>
<name>A0A0G0TNN6_9BACT</name>
<evidence type="ECO:0000313" key="1">
    <source>
        <dbReference type="EMBL" id="KKR78624.1"/>
    </source>
</evidence>